<evidence type="ECO:0000259" key="1">
    <source>
        <dbReference type="Pfam" id="PF13229"/>
    </source>
</evidence>
<keyword evidence="3" id="KW-1185">Reference proteome</keyword>
<comment type="caution">
    <text evidence="2">The sequence shown here is derived from an EMBL/GenBank/DDBJ whole genome shotgun (WGS) entry which is preliminary data.</text>
</comment>
<proteinExistence type="predicted"/>
<dbReference type="STRING" id="411471.SUBVAR_04140"/>
<dbReference type="SUPFAM" id="SSF141571">
    <property type="entry name" value="Pentapeptide repeat-like"/>
    <property type="match status" value="1"/>
</dbReference>
<dbReference type="PANTHER" id="PTHR42999:SF1">
    <property type="entry name" value="PENTAPEPTIDE REPEAT-CONTAINING PROTEIN"/>
    <property type="match status" value="1"/>
</dbReference>
<organism evidence="2 3">
    <name type="scientific">Subdoligranulum variabile DSM 15176</name>
    <dbReference type="NCBI Taxonomy" id="411471"/>
    <lineage>
        <taxon>Bacteria</taxon>
        <taxon>Bacillati</taxon>
        <taxon>Bacillota</taxon>
        <taxon>Clostridia</taxon>
        <taxon>Eubacteriales</taxon>
        <taxon>Oscillospiraceae</taxon>
        <taxon>Subdoligranulum</taxon>
    </lineage>
</organism>
<dbReference type="eggNOG" id="COG1357">
    <property type="taxonomic scope" value="Bacteria"/>
</dbReference>
<dbReference type="HOGENOM" id="CLU_033401_5_3_9"/>
<dbReference type="Gene3D" id="2.160.20.80">
    <property type="entry name" value="E3 ubiquitin-protein ligase SopA"/>
    <property type="match status" value="1"/>
</dbReference>
<dbReference type="PANTHER" id="PTHR42999">
    <property type="entry name" value="ANTIBIOTIC RESISTANCE PROTEIN MCBG"/>
    <property type="match status" value="1"/>
</dbReference>
<protein>
    <submittedName>
        <fullName evidence="2">Pentapeptide repeat protein</fullName>
    </submittedName>
</protein>
<dbReference type="Proteomes" id="UP000003438">
    <property type="component" value="Unassembled WGS sequence"/>
</dbReference>
<gene>
    <name evidence="2" type="ORF">SUBVAR_04140</name>
</gene>
<evidence type="ECO:0000313" key="2">
    <source>
        <dbReference type="EMBL" id="EFB77334.1"/>
    </source>
</evidence>
<reference evidence="2" key="1">
    <citation type="submission" date="2009-12" db="EMBL/GenBank/DDBJ databases">
        <authorList>
            <person name="Weinstock G."/>
            <person name="Sodergren E."/>
            <person name="Clifton S."/>
            <person name="Fulton L."/>
            <person name="Fulton B."/>
            <person name="Courtney L."/>
            <person name="Fronick C."/>
            <person name="Harrison M."/>
            <person name="Strong C."/>
            <person name="Farmer C."/>
            <person name="Delahaunty K."/>
            <person name="Markovic C."/>
            <person name="Hall O."/>
            <person name="Minx P."/>
            <person name="Tomlinson C."/>
            <person name="Mitreva M."/>
            <person name="Nelson J."/>
            <person name="Hou S."/>
            <person name="Wollam A."/>
            <person name="Pepin K.H."/>
            <person name="Johnson M."/>
            <person name="Bhonagiri V."/>
            <person name="Nash W.E."/>
            <person name="Warren W."/>
            <person name="Chinwalla A."/>
            <person name="Mardis E.R."/>
            <person name="Wilson R.K."/>
        </authorList>
    </citation>
    <scope>NUCLEOTIDE SEQUENCE [LARGE SCALE GENOMIC DNA]</scope>
    <source>
        <strain evidence="2">DSM 15176</strain>
    </source>
</reference>
<dbReference type="OrthoDB" id="268207at2"/>
<name>D1PIH5_9FIRM</name>
<sequence length="200" mass="22750">MQNEEILMQKEYWQGEVFDALDPGALLRGAEYNDCTFKNCRWDGVRIENCSFLSCTFEHCTWSGVVFSFSQMSDAWFSGCAFRSVAWGGLQGRSALVQPFGKAERCEFRYNEFSGMTLTRFDFSSCRFGDCTFDDCRLAGADFRGVPLGRTQFSRCDLEKADFREASEYIIDPTVNRLRGARFSFPDVVALLSGFGLKIE</sequence>
<dbReference type="AlphaFoldDB" id="D1PIH5"/>
<dbReference type="Pfam" id="PF13229">
    <property type="entry name" value="Beta_helix"/>
    <property type="match status" value="1"/>
</dbReference>
<evidence type="ECO:0000313" key="3">
    <source>
        <dbReference type="Proteomes" id="UP000003438"/>
    </source>
</evidence>
<dbReference type="InterPro" id="IPR052949">
    <property type="entry name" value="PA_immunity-related"/>
</dbReference>
<dbReference type="EMBL" id="ACBY02000011">
    <property type="protein sequence ID" value="EFB77334.1"/>
    <property type="molecule type" value="Genomic_DNA"/>
</dbReference>
<feature type="domain" description="Right handed beta helix" evidence="1">
    <location>
        <begin position="31"/>
        <end position="159"/>
    </location>
</feature>
<accession>D1PIH5</accession>
<dbReference type="InterPro" id="IPR039448">
    <property type="entry name" value="Beta_helix"/>
</dbReference>